<organism evidence="1 2">
    <name type="scientific">Paracidobacterium acidisoli</name>
    <dbReference type="NCBI Taxonomy" id="2303751"/>
    <lineage>
        <taxon>Bacteria</taxon>
        <taxon>Pseudomonadati</taxon>
        <taxon>Acidobacteriota</taxon>
        <taxon>Terriglobia</taxon>
        <taxon>Terriglobales</taxon>
        <taxon>Acidobacteriaceae</taxon>
        <taxon>Paracidobacterium</taxon>
    </lineage>
</organism>
<protein>
    <submittedName>
        <fullName evidence="1">Type VI secretion system baseplate subunit TssG</fullName>
    </submittedName>
</protein>
<proteinExistence type="predicted"/>
<dbReference type="NCBIfam" id="TIGR03347">
    <property type="entry name" value="VI_chp_1"/>
    <property type="match status" value="1"/>
</dbReference>
<dbReference type="PANTHER" id="PTHR35564">
    <property type="match status" value="1"/>
</dbReference>
<evidence type="ECO:0000313" key="1">
    <source>
        <dbReference type="EMBL" id="RFU17346.1"/>
    </source>
</evidence>
<dbReference type="Pfam" id="PF06996">
    <property type="entry name" value="T6SS_TssG"/>
    <property type="match status" value="1"/>
</dbReference>
<dbReference type="EMBL" id="QVQT01000002">
    <property type="protein sequence ID" value="RFU17346.1"/>
    <property type="molecule type" value="Genomic_DNA"/>
</dbReference>
<comment type="caution">
    <text evidence="1">The sequence shown here is derived from an EMBL/GenBank/DDBJ whole genome shotgun (WGS) entry which is preliminary data.</text>
</comment>
<dbReference type="OrthoDB" id="1523296at2"/>
<accession>A0A372IR12</accession>
<dbReference type="Proteomes" id="UP000264702">
    <property type="component" value="Unassembled WGS sequence"/>
</dbReference>
<dbReference type="InterPro" id="IPR010732">
    <property type="entry name" value="T6SS_TssG-like"/>
</dbReference>
<dbReference type="PANTHER" id="PTHR35564:SF4">
    <property type="entry name" value="CYTOPLASMIC PROTEIN"/>
    <property type="match status" value="1"/>
</dbReference>
<name>A0A372IR12_9BACT</name>
<reference evidence="1 2" key="1">
    <citation type="submission" date="2018-08" db="EMBL/GenBank/DDBJ databases">
        <title>Acidipila sp. 4G-K13, an acidobacterium isolated from forest soil.</title>
        <authorList>
            <person name="Gao Z.-H."/>
            <person name="Qiu L.-H."/>
        </authorList>
    </citation>
    <scope>NUCLEOTIDE SEQUENCE [LARGE SCALE GENOMIC DNA]</scope>
    <source>
        <strain evidence="1 2">4G-K13</strain>
    </source>
</reference>
<evidence type="ECO:0000313" key="2">
    <source>
        <dbReference type="Proteomes" id="UP000264702"/>
    </source>
</evidence>
<sequence length="352" mass="39847">MATQSGQQTTDLTQQSKGNLQPLRALLDRDPYSVRFFQAVRLLERLYPDRHPVGLFVSPSAEVVRFSSVPSLSFPASEIQAFEEKAGSAKLSVNFMGLSAAVGTLPHPYTEFLLERARAKDRGPAEFFDVFNHRVISLFYRAWQKYRFYIAYERTGAGDDVISARLMDLIGLGTKGLQHRMGVADEACLYYTGLLAQRRPTAQGLKQLIEDYFDMPVQVQQFTGVWKRLPPTNLTFLRDSGMFCERLGMGTIVGDEVWDQHGTVTLRLGPMNFERYQQFLPGADASRELHAWLRIYASREIDFIIQLVLEREQTPGMKLGETGPSASRLGLVSWIKNRPLGHDPDEATYRLS</sequence>
<gene>
    <name evidence="1" type="primary">tssG</name>
    <name evidence="1" type="ORF">D0Y96_04060</name>
</gene>
<dbReference type="RefSeq" id="WP_117298094.1">
    <property type="nucleotide sequence ID" value="NZ_QVQT02000002.1"/>
</dbReference>
<dbReference type="AlphaFoldDB" id="A0A372IR12"/>
<keyword evidence="2" id="KW-1185">Reference proteome</keyword>